<organism evidence="1 2">
    <name type="scientific">Haloarcula nitratireducens</name>
    <dbReference type="NCBI Taxonomy" id="2487749"/>
    <lineage>
        <taxon>Archaea</taxon>
        <taxon>Methanobacteriati</taxon>
        <taxon>Methanobacteriota</taxon>
        <taxon>Stenosarchaea group</taxon>
        <taxon>Halobacteria</taxon>
        <taxon>Halobacteriales</taxon>
        <taxon>Haloarculaceae</taxon>
        <taxon>Haloarcula</taxon>
    </lineage>
</organism>
<evidence type="ECO:0000313" key="1">
    <source>
        <dbReference type="EMBL" id="MBX0296144.1"/>
    </source>
</evidence>
<protein>
    <submittedName>
        <fullName evidence="1">Universal stress protein</fullName>
    </submittedName>
</protein>
<evidence type="ECO:0000313" key="2">
    <source>
        <dbReference type="Proteomes" id="UP001430455"/>
    </source>
</evidence>
<proteinExistence type="predicted"/>
<comment type="caution">
    <text evidence="1">The sequence shown here is derived from an EMBL/GenBank/DDBJ whole genome shotgun (WGS) entry which is preliminary data.</text>
</comment>
<reference evidence="1 2" key="1">
    <citation type="submission" date="2021-06" db="EMBL/GenBank/DDBJ databases">
        <title>Halomicroarcula sp. a new haloarchaeum isolated from saline soil.</title>
        <authorList>
            <person name="Duran-Viseras A."/>
            <person name="Sanchez-Porro C."/>
            <person name="Ventosa A."/>
        </authorList>
    </citation>
    <scope>NUCLEOTIDE SEQUENCE [LARGE SCALE GENOMIC DNA]</scope>
    <source>
        <strain evidence="1 2">F27</strain>
    </source>
</reference>
<dbReference type="AlphaFoldDB" id="A0AAW4PE66"/>
<keyword evidence="2" id="KW-1185">Reference proteome</keyword>
<gene>
    <name evidence="1" type="ORF">EGH23_14795</name>
</gene>
<dbReference type="EMBL" id="RKLT01000005">
    <property type="protein sequence ID" value="MBX0296144.1"/>
    <property type="molecule type" value="Genomic_DNA"/>
</dbReference>
<dbReference type="Proteomes" id="UP001430455">
    <property type="component" value="Unassembled WGS sequence"/>
</dbReference>
<sequence length="80" mass="8625">MHRVIPVDGSVGPTRTAQRGLALVELIGATVHVLTLVDEWALGLDVGSVSGRDYEPVMMEAIEKLIITPFSDRTVPKPSD</sequence>
<accession>A0AAW4PE66</accession>
<name>A0AAW4PE66_9EURY</name>